<sequence length="329" mass="36405">MASSKYNAKTSGVTLVNEFASTIKDKVILVSGTSPGSIGALYCHAIASAKPAMLILAGRTQEKTAQTASTLRGSHPNIKVKELLVDFASFDSVRSAATEVMGWADVSHLDLLVSNAAIMAPPYRKTVDGHEAQWQTNHLGPWLFVNLVMEKVMASESPRVVLVSSDGHRMHPIRWADYDFSDGKTYNKWSAYGQSKTAVCLTAVALAKRLGGKGLKVYSLHPGIVVTSNLSRDLDMMDKDLVTFNAADVAMGNKFMHGGLTFKTEDEITATHIFASFSEDLNDYNGYYLMDCHVADQWNEEVWPWAINRIEAERLWALNEKMLGQEFRY</sequence>
<organism evidence="2 3">
    <name type="scientific">Pleurostoma richardsiae</name>
    <dbReference type="NCBI Taxonomy" id="41990"/>
    <lineage>
        <taxon>Eukaryota</taxon>
        <taxon>Fungi</taxon>
        <taxon>Dikarya</taxon>
        <taxon>Ascomycota</taxon>
        <taxon>Pezizomycotina</taxon>
        <taxon>Sordariomycetes</taxon>
        <taxon>Sordariomycetidae</taxon>
        <taxon>Calosphaeriales</taxon>
        <taxon>Pleurostomataceae</taxon>
        <taxon>Pleurostoma</taxon>
    </lineage>
</organism>
<protein>
    <submittedName>
        <fullName evidence="2">Short-chain dehydrogenase/reductase family</fullName>
    </submittedName>
</protein>
<accession>A0AA38VIJ4</accession>
<proteinExistence type="predicted"/>
<dbReference type="PANTHER" id="PTHR43157">
    <property type="entry name" value="PHOSPHATIDYLINOSITOL-GLYCAN BIOSYNTHESIS CLASS F PROTEIN-RELATED"/>
    <property type="match status" value="1"/>
</dbReference>
<keyword evidence="3" id="KW-1185">Reference proteome</keyword>
<comment type="caution">
    <text evidence="2">The sequence shown here is derived from an EMBL/GenBank/DDBJ whole genome shotgun (WGS) entry which is preliminary data.</text>
</comment>
<dbReference type="PANTHER" id="PTHR43157:SF31">
    <property type="entry name" value="PHOSPHATIDYLINOSITOL-GLYCAN BIOSYNTHESIS CLASS F PROTEIN"/>
    <property type="match status" value="1"/>
</dbReference>
<dbReference type="Pfam" id="PF00106">
    <property type="entry name" value="adh_short"/>
    <property type="match status" value="1"/>
</dbReference>
<dbReference type="InterPro" id="IPR002347">
    <property type="entry name" value="SDR_fam"/>
</dbReference>
<keyword evidence="1" id="KW-0560">Oxidoreductase</keyword>
<name>A0AA38VIJ4_9PEZI</name>
<dbReference type="EMBL" id="JANBVO010000044">
    <property type="protein sequence ID" value="KAJ9134365.1"/>
    <property type="molecule type" value="Genomic_DNA"/>
</dbReference>
<evidence type="ECO:0000256" key="1">
    <source>
        <dbReference type="ARBA" id="ARBA00023002"/>
    </source>
</evidence>
<dbReference type="AlphaFoldDB" id="A0AA38VIJ4"/>
<dbReference type="InterPro" id="IPR036291">
    <property type="entry name" value="NAD(P)-bd_dom_sf"/>
</dbReference>
<dbReference type="GO" id="GO:0016491">
    <property type="term" value="F:oxidoreductase activity"/>
    <property type="evidence" value="ECO:0007669"/>
    <property type="project" value="UniProtKB-KW"/>
</dbReference>
<reference evidence="2" key="1">
    <citation type="submission" date="2022-07" db="EMBL/GenBank/DDBJ databases">
        <title>Fungi with potential for degradation of polypropylene.</title>
        <authorList>
            <person name="Gostincar C."/>
        </authorList>
    </citation>
    <scope>NUCLEOTIDE SEQUENCE</scope>
    <source>
        <strain evidence="2">EXF-13308</strain>
    </source>
</reference>
<evidence type="ECO:0000313" key="2">
    <source>
        <dbReference type="EMBL" id="KAJ9134365.1"/>
    </source>
</evidence>
<gene>
    <name evidence="2" type="ORF">NKR23_g10208</name>
</gene>
<evidence type="ECO:0000313" key="3">
    <source>
        <dbReference type="Proteomes" id="UP001174694"/>
    </source>
</evidence>
<dbReference type="SUPFAM" id="SSF51735">
    <property type="entry name" value="NAD(P)-binding Rossmann-fold domains"/>
    <property type="match status" value="1"/>
</dbReference>
<dbReference type="PRINTS" id="PR00081">
    <property type="entry name" value="GDHRDH"/>
</dbReference>
<dbReference type="Proteomes" id="UP001174694">
    <property type="component" value="Unassembled WGS sequence"/>
</dbReference>
<dbReference type="Gene3D" id="3.40.50.720">
    <property type="entry name" value="NAD(P)-binding Rossmann-like Domain"/>
    <property type="match status" value="1"/>
</dbReference>